<evidence type="ECO:0000313" key="3">
    <source>
        <dbReference type="EMBL" id="GAA3126940.1"/>
    </source>
</evidence>
<dbReference type="RefSeq" id="WP_344857579.1">
    <property type="nucleotide sequence ID" value="NZ_BAAAUT010000011.1"/>
</dbReference>
<dbReference type="Proteomes" id="UP001500320">
    <property type="component" value="Unassembled WGS sequence"/>
</dbReference>
<protein>
    <submittedName>
        <fullName evidence="3">Uncharacterized protein</fullName>
    </submittedName>
</protein>
<feature type="chain" id="PRO_5045392852" evidence="2">
    <location>
        <begin position="32"/>
        <end position="257"/>
    </location>
</feature>
<dbReference type="InterPro" id="IPR006311">
    <property type="entry name" value="TAT_signal"/>
</dbReference>
<keyword evidence="4" id="KW-1185">Reference proteome</keyword>
<proteinExistence type="predicted"/>
<organism evidence="3 4">
    <name type="scientific">Planomonospora alba</name>
    <dbReference type="NCBI Taxonomy" id="161354"/>
    <lineage>
        <taxon>Bacteria</taxon>
        <taxon>Bacillati</taxon>
        <taxon>Actinomycetota</taxon>
        <taxon>Actinomycetes</taxon>
        <taxon>Streptosporangiales</taxon>
        <taxon>Streptosporangiaceae</taxon>
        <taxon>Planomonospora</taxon>
    </lineage>
</organism>
<reference evidence="4" key="1">
    <citation type="journal article" date="2019" name="Int. J. Syst. Evol. Microbiol.">
        <title>The Global Catalogue of Microorganisms (GCM) 10K type strain sequencing project: providing services to taxonomists for standard genome sequencing and annotation.</title>
        <authorList>
            <consortium name="The Broad Institute Genomics Platform"/>
            <consortium name="The Broad Institute Genome Sequencing Center for Infectious Disease"/>
            <person name="Wu L."/>
            <person name="Ma J."/>
        </authorList>
    </citation>
    <scope>NUCLEOTIDE SEQUENCE [LARGE SCALE GENOMIC DNA]</scope>
    <source>
        <strain evidence="4">JCM 9373</strain>
    </source>
</reference>
<evidence type="ECO:0000313" key="4">
    <source>
        <dbReference type="Proteomes" id="UP001500320"/>
    </source>
</evidence>
<feature type="compositionally biased region" description="Low complexity" evidence="1">
    <location>
        <begin position="80"/>
        <end position="92"/>
    </location>
</feature>
<dbReference type="EMBL" id="BAAAUT010000011">
    <property type="protein sequence ID" value="GAA3126940.1"/>
    <property type="molecule type" value="Genomic_DNA"/>
</dbReference>
<evidence type="ECO:0000256" key="1">
    <source>
        <dbReference type="SAM" id="MobiDB-lite"/>
    </source>
</evidence>
<dbReference type="PROSITE" id="PS51257">
    <property type="entry name" value="PROKAR_LIPOPROTEIN"/>
    <property type="match status" value="1"/>
</dbReference>
<accession>A0ABP6MUZ1</accession>
<comment type="caution">
    <text evidence="3">The sequence shown here is derived from an EMBL/GenBank/DDBJ whole genome shotgun (WGS) entry which is preliminary data.</text>
</comment>
<gene>
    <name evidence="3" type="ORF">GCM10010466_17240</name>
</gene>
<feature type="signal peptide" evidence="2">
    <location>
        <begin position="1"/>
        <end position="31"/>
    </location>
</feature>
<keyword evidence="2" id="KW-0732">Signal</keyword>
<name>A0ABP6MUZ1_9ACTN</name>
<evidence type="ECO:0000256" key="2">
    <source>
        <dbReference type="SAM" id="SignalP"/>
    </source>
</evidence>
<feature type="region of interest" description="Disordered" evidence="1">
    <location>
        <begin position="27"/>
        <end position="94"/>
    </location>
</feature>
<dbReference type="PROSITE" id="PS51318">
    <property type="entry name" value="TAT"/>
    <property type="match status" value="1"/>
</dbReference>
<feature type="region of interest" description="Disordered" evidence="1">
    <location>
        <begin position="194"/>
        <end position="257"/>
    </location>
</feature>
<sequence>MSNGSRSARGLLAVLLAAACAAGTATPPAAAAEPCPRRGDAAGAPGSGGRDTSCRPSRPPVVGRWAPDAPVAGHPPAPAARPRATGRSGTRASLPAPDLLAQATGLSGLSRASAVLSFADVGGVAGALGFPALPLGVPGYPGLVWVEFVYPIPDLPGLPSAPSPVVHPVAVPSVPPFANAAGVLTNGTVLALPAPMPPPRRATGRIVRGSTPPAATRQVPAAPRTEATEPPPERGQRRRLPILDGVLPDLPLDRALP</sequence>